<dbReference type="NCBIfam" id="NF006771">
    <property type="entry name" value="PRK09290.1-5"/>
    <property type="match status" value="1"/>
</dbReference>
<feature type="binding site" evidence="3">
    <location>
        <position position="98"/>
    </location>
    <ligand>
        <name>Zn(2+)</name>
        <dbReference type="ChEBI" id="CHEBI:29105"/>
        <label>1</label>
    </ligand>
</feature>
<dbReference type="SUPFAM" id="SSF53187">
    <property type="entry name" value="Zn-dependent exopeptidases"/>
    <property type="match status" value="1"/>
</dbReference>
<keyword evidence="3" id="KW-0479">Metal-binding</keyword>
<dbReference type="GO" id="GO:0016813">
    <property type="term" value="F:hydrolase activity, acting on carbon-nitrogen (but not peptide) bonds, in linear amidines"/>
    <property type="evidence" value="ECO:0007669"/>
    <property type="project" value="InterPro"/>
</dbReference>
<dbReference type="Pfam" id="PF01546">
    <property type="entry name" value="Peptidase_M20"/>
    <property type="match status" value="1"/>
</dbReference>
<dbReference type="Proteomes" id="UP000321051">
    <property type="component" value="Unassembled WGS sequence"/>
</dbReference>
<accession>A0A510Y6Z4</accession>
<feature type="binding site" evidence="3">
    <location>
        <position position="390"/>
    </location>
    <ligand>
        <name>Zn(2+)</name>
        <dbReference type="ChEBI" id="CHEBI:29105"/>
        <label>2</label>
    </ligand>
</feature>
<evidence type="ECO:0000313" key="6">
    <source>
        <dbReference type="Proteomes" id="UP000321051"/>
    </source>
</evidence>
<dbReference type="SUPFAM" id="SSF55031">
    <property type="entry name" value="Bacterial exopeptidase dimerisation domain"/>
    <property type="match status" value="1"/>
</dbReference>
<dbReference type="AlphaFoldDB" id="A0A510Y6Z4"/>
<keyword evidence="6" id="KW-1185">Reference proteome</keyword>
<name>A0A510Y6Z4_MARHA</name>
<feature type="binding site" evidence="3">
    <location>
        <position position="98"/>
    </location>
    <ligand>
        <name>Zn(2+)</name>
        <dbReference type="ChEBI" id="CHEBI:29105"/>
        <label>2</label>
    </ligand>
</feature>
<comment type="caution">
    <text evidence="5">The sequence shown here is derived from an EMBL/GenBank/DDBJ whole genome shotgun (WGS) entry which is preliminary data.</text>
</comment>
<dbReference type="CDD" id="cd03884">
    <property type="entry name" value="M20_bAS"/>
    <property type="match status" value="1"/>
</dbReference>
<sequence length="421" mass="47245">MSTETSNLHINPQRLLEHINELAEIGKIGTTGVRRLAHSKDDLKALALVEQWMKDANLYTRIDEVGNLIGRLEGEDPSQPILMLGSHIDSQPYGGRYDGTIGVLGAIELVQSLIEEGHTFKRTIEIVSFSDEEGSRFNKGIFGSRGLVGELENNELERKDEDGISRREALKSMGLDPEKVHDAAYDSDRLFAFLEMHIEQGPVLENEEAAVGIVTGISGPLWLTVTYKGFAGHAGSVPMHLRQDAFLGASEATKALHTIVQKRQPASTVGTVGHVKVFPNSRNIIPEEVSFTIDLRDIDLERRNECERELRIELEKIASNHNLELDIHEDTNSEPRYCADWIQNIMINQAEHLKIKTTELMSGPFHDAMPLSKVCDYGMIFVRCKDGISHNPLEYSSEQDIIEGTNFYYHTVKNILTEYSH</sequence>
<dbReference type="PIRSF" id="PIRSF001235">
    <property type="entry name" value="Amidase_carbamoylase"/>
    <property type="match status" value="1"/>
</dbReference>
<dbReference type="OrthoDB" id="9808195at2"/>
<gene>
    <name evidence="5" type="ORF">MHA01_20400</name>
</gene>
<dbReference type="PANTHER" id="PTHR32494:SF5">
    <property type="entry name" value="ALLANTOATE AMIDOHYDROLASE"/>
    <property type="match status" value="1"/>
</dbReference>
<feature type="binding site" evidence="3">
    <location>
        <position position="197"/>
    </location>
    <ligand>
        <name>Zn(2+)</name>
        <dbReference type="ChEBI" id="CHEBI:29105"/>
        <label>1</label>
    </ligand>
</feature>
<evidence type="ECO:0000256" key="2">
    <source>
        <dbReference type="ARBA" id="ARBA00022801"/>
    </source>
</evidence>
<comment type="cofactor">
    <cofactor evidence="3">
        <name>Zn(2+)</name>
        <dbReference type="ChEBI" id="CHEBI:29105"/>
    </cofactor>
    <text evidence="3">Binds 2 Zn(2+) ions per subunit.</text>
</comment>
<feature type="binding site" evidence="3">
    <location>
        <position position="87"/>
    </location>
    <ligand>
        <name>Zn(2+)</name>
        <dbReference type="ChEBI" id="CHEBI:29105"/>
        <label>1</label>
    </ligand>
</feature>
<dbReference type="Pfam" id="PF07687">
    <property type="entry name" value="M20_dimer"/>
    <property type="match status" value="1"/>
</dbReference>
<feature type="domain" description="Peptidase M20 dimerisation" evidence="4">
    <location>
        <begin position="216"/>
        <end position="320"/>
    </location>
</feature>
<proteinExistence type="inferred from homology"/>
<dbReference type="RefSeq" id="WP_079475385.1">
    <property type="nucleotide sequence ID" value="NZ_BJUN01000010.1"/>
</dbReference>
<reference evidence="5 6" key="1">
    <citation type="submission" date="2019-07" db="EMBL/GenBank/DDBJ databases">
        <title>Whole genome shotgun sequence of Marinococcus halophilus NBRC 102359.</title>
        <authorList>
            <person name="Hosoyama A."/>
            <person name="Uohara A."/>
            <person name="Ohji S."/>
            <person name="Ichikawa N."/>
        </authorList>
    </citation>
    <scope>NUCLEOTIDE SEQUENCE [LARGE SCALE GENOMIC DNA]</scope>
    <source>
        <strain evidence="5 6">NBRC 102359</strain>
    </source>
</reference>
<dbReference type="STRING" id="1371.GCA_900166605_01565"/>
<evidence type="ECO:0000256" key="3">
    <source>
        <dbReference type="PIRSR" id="PIRSR001235-1"/>
    </source>
</evidence>
<dbReference type="InterPro" id="IPR002933">
    <property type="entry name" value="Peptidase_M20"/>
</dbReference>
<evidence type="ECO:0000256" key="1">
    <source>
        <dbReference type="ARBA" id="ARBA00006153"/>
    </source>
</evidence>
<comment type="similarity">
    <text evidence="1">Belongs to the peptidase M20 family.</text>
</comment>
<keyword evidence="2 5" id="KW-0378">Hydrolase</keyword>
<dbReference type="Gene3D" id="3.30.70.360">
    <property type="match status" value="1"/>
</dbReference>
<dbReference type="InterPro" id="IPR011650">
    <property type="entry name" value="Peptidase_M20_dimer"/>
</dbReference>
<keyword evidence="3" id="KW-0862">Zinc</keyword>
<dbReference type="PANTHER" id="PTHR32494">
    <property type="entry name" value="ALLANTOATE DEIMINASE-RELATED"/>
    <property type="match status" value="1"/>
</dbReference>
<evidence type="ECO:0000259" key="4">
    <source>
        <dbReference type="Pfam" id="PF07687"/>
    </source>
</evidence>
<dbReference type="EMBL" id="BJUN01000010">
    <property type="protein sequence ID" value="GEK59135.1"/>
    <property type="molecule type" value="Genomic_DNA"/>
</dbReference>
<feature type="binding site" evidence="3">
    <location>
        <position position="133"/>
    </location>
    <ligand>
        <name>Zn(2+)</name>
        <dbReference type="ChEBI" id="CHEBI:29105"/>
        <label>2</label>
    </ligand>
</feature>
<dbReference type="NCBIfam" id="TIGR01879">
    <property type="entry name" value="hydantase"/>
    <property type="match status" value="1"/>
</dbReference>
<evidence type="ECO:0000313" key="5">
    <source>
        <dbReference type="EMBL" id="GEK59135.1"/>
    </source>
</evidence>
<organism evidence="5 6">
    <name type="scientific">Marinococcus halophilus</name>
    <dbReference type="NCBI Taxonomy" id="1371"/>
    <lineage>
        <taxon>Bacteria</taxon>
        <taxon>Bacillati</taxon>
        <taxon>Bacillota</taxon>
        <taxon>Bacilli</taxon>
        <taxon>Bacillales</taxon>
        <taxon>Bacillaceae</taxon>
        <taxon>Marinococcus</taxon>
    </lineage>
</organism>
<dbReference type="InterPro" id="IPR010158">
    <property type="entry name" value="Amidase_Cbmase"/>
</dbReference>
<dbReference type="Gene3D" id="3.40.630.10">
    <property type="entry name" value="Zn peptidases"/>
    <property type="match status" value="1"/>
</dbReference>
<protein>
    <submittedName>
        <fullName evidence="5">Zn-dependent hydrolase</fullName>
    </submittedName>
</protein>
<dbReference type="GO" id="GO:0046872">
    <property type="term" value="F:metal ion binding"/>
    <property type="evidence" value="ECO:0007669"/>
    <property type="project" value="UniProtKB-KW"/>
</dbReference>
<dbReference type="InterPro" id="IPR036264">
    <property type="entry name" value="Bact_exopeptidase_dim_dom"/>
</dbReference>